<protein>
    <recommendedName>
        <fullName evidence="4">Transmembrane protein</fullName>
    </recommendedName>
</protein>
<evidence type="ECO:0008006" key="4">
    <source>
        <dbReference type="Google" id="ProtNLM"/>
    </source>
</evidence>
<gene>
    <name evidence="2" type="ORF">THRCLA_20165</name>
</gene>
<dbReference type="Proteomes" id="UP000243217">
    <property type="component" value="Unassembled WGS sequence"/>
</dbReference>
<organism evidence="2 3">
    <name type="scientific">Thraustotheca clavata</name>
    <dbReference type="NCBI Taxonomy" id="74557"/>
    <lineage>
        <taxon>Eukaryota</taxon>
        <taxon>Sar</taxon>
        <taxon>Stramenopiles</taxon>
        <taxon>Oomycota</taxon>
        <taxon>Saprolegniomycetes</taxon>
        <taxon>Saprolegniales</taxon>
        <taxon>Achlyaceae</taxon>
        <taxon>Thraustotheca</taxon>
    </lineage>
</organism>
<sequence>MMVQSSMQPYTNPTDMAAISIWKSKVFPNLDNCLNRRKQLIAQSSTPEEGIMALAQELGDTYNLSLYNIAGIKQLYTTTNFLDGYLDISGQLSGEIKYKITGRDPSSSVLGNSGFLSSIFSSREIVWWCSVQYVDPNTNTSNNAQCFERFSSTLSSFFVGKYLTVDAGSRYQDNGAFIKGIKTDNITSYFYKLKTLVELKTIEYAQLRNFSSFRHFHSEVISAISGEPFVSTNAVEEICLVGDGCFESCLNASASSGTTLTFMRGGVCHSVVDTLFTSTKELYLDIKCYGIGNGTSNIMITYITASGARYQAIANNTASPLSIYSCTIGGRLTFEEYPTFFMDMLSQGTQASLIISSSNGSEAIILNFIALVSLLGYIYFFFCISQFLVMSYFYVNTHPQLTYSLTKCNVSSVVWNEHRSVMVATGFLGLVAWHIGACQLNCKWNDAAILNIELDPVYTCTVNPFGHFQNFGEIIRLISQAWVFFAIVHLDRMPGIGSDGKGYAIAVFYLGFIPLSISAMIVALGSTIRTEIAILAPIHSQLFLATLWAAIILVMRISPFSPYIKLVEWFLGMANIIKQPISRKSSFYSIVGEYYWTHSSHSQDSKAEYVPLSLLLQTKGFSFRSVSNHEFFIHQDGKSCFHGSTIHPEWIEIQLEYYVKASN</sequence>
<proteinExistence type="predicted"/>
<evidence type="ECO:0000313" key="2">
    <source>
        <dbReference type="EMBL" id="OQS07384.1"/>
    </source>
</evidence>
<feature type="transmembrane region" description="Helical" evidence="1">
    <location>
        <begin position="502"/>
        <end position="526"/>
    </location>
</feature>
<feature type="transmembrane region" description="Helical" evidence="1">
    <location>
        <begin position="364"/>
        <end position="395"/>
    </location>
</feature>
<comment type="caution">
    <text evidence="2">The sequence shown here is derived from an EMBL/GenBank/DDBJ whole genome shotgun (WGS) entry which is preliminary data.</text>
</comment>
<feature type="transmembrane region" description="Helical" evidence="1">
    <location>
        <begin position="532"/>
        <end position="555"/>
    </location>
</feature>
<dbReference type="AlphaFoldDB" id="A0A1W0AAR5"/>
<keyword evidence="1" id="KW-1133">Transmembrane helix</keyword>
<name>A0A1W0AAR5_9STRA</name>
<accession>A0A1W0AAR5</accession>
<evidence type="ECO:0000313" key="3">
    <source>
        <dbReference type="Proteomes" id="UP000243217"/>
    </source>
</evidence>
<dbReference type="EMBL" id="JNBS01000244">
    <property type="protein sequence ID" value="OQS07384.1"/>
    <property type="molecule type" value="Genomic_DNA"/>
</dbReference>
<evidence type="ECO:0000256" key="1">
    <source>
        <dbReference type="SAM" id="Phobius"/>
    </source>
</evidence>
<reference evidence="2 3" key="1">
    <citation type="journal article" date="2014" name="Genome Biol. Evol.">
        <title>The secreted proteins of Achlya hypogyna and Thraustotheca clavata identify the ancestral oomycete secretome and reveal gene acquisitions by horizontal gene transfer.</title>
        <authorList>
            <person name="Misner I."/>
            <person name="Blouin N."/>
            <person name="Leonard G."/>
            <person name="Richards T.A."/>
            <person name="Lane C.E."/>
        </authorList>
    </citation>
    <scope>NUCLEOTIDE SEQUENCE [LARGE SCALE GENOMIC DNA]</scope>
    <source>
        <strain evidence="2 3">ATCC 34112</strain>
    </source>
</reference>
<keyword evidence="1" id="KW-0472">Membrane</keyword>
<dbReference type="OrthoDB" id="68927at2759"/>
<keyword evidence="1" id="KW-0812">Transmembrane</keyword>
<keyword evidence="3" id="KW-1185">Reference proteome</keyword>